<evidence type="ECO:0000313" key="3">
    <source>
        <dbReference type="Proteomes" id="UP000320876"/>
    </source>
</evidence>
<dbReference type="InterPro" id="IPR057999">
    <property type="entry name" value="Gp49"/>
</dbReference>
<dbReference type="OrthoDB" id="4629068at2"/>
<accession>A0A542DNI3</accession>
<feature type="compositionally biased region" description="Low complexity" evidence="1">
    <location>
        <begin position="1"/>
        <end position="27"/>
    </location>
</feature>
<feature type="compositionally biased region" description="Low complexity" evidence="1">
    <location>
        <begin position="104"/>
        <end position="118"/>
    </location>
</feature>
<sequence length="175" mass="18805">MAFADPFATAADDTADAAPNNAPATNTGPWEDQPEESRTRVSLTFKASSGYDAPWVVVEGPTLAAVYGQVSGENAEALKAVFNLVAGGASYFQKLYASVEKPGAQRTGGQAGAQQRRQPSGKPEGATQAPNGEQRFCEHGQRQYKSGFSQKNGKKWEAFDCPDGICEREWANNRR</sequence>
<dbReference type="RefSeq" id="WP_142000308.1">
    <property type="nucleotide sequence ID" value="NZ_VFML01000001.1"/>
</dbReference>
<evidence type="ECO:0000256" key="1">
    <source>
        <dbReference type="SAM" id="MobiDB-lite"/>
    </source>
</evidence>
<reference evidence="2 3" key="1">
    <citation type="submission" date="2019-06" db="EMBL/GenBank/DDBJ databases">
        <title>Sequencing the genomes of 1000 actinobacteria strains.</title>
        <authorList>
            <person name="Klenk H.-P."/>
        </authorList>
    </citation>
    <scope>NUCLEOTIDE SEQUENCE [LARGE SCALE GENOMIC DNA]</scope>
    <source>
        <strain evidence="2 3">DSM 45679</strain>
    </source>
</reference>
<evidence type="ECO:0000313" key="2">
    <source>
        <dbReference type="EMBL" id="TQJ04658.1"/>
    </source>
</evidence>
<keyword evidence="3" id="KW-1185">Reference proteome</keyword>
<feature type="region of interest" description="Disordered" evidence="1">
    <location>
        <begin position="103"/>
        <end position="135"/>
    </location>
</feature>
<organism evidence="2 3">
    <name type="scientific">Amycolatopsis cihanbeyliensis</name>
    <dbReference type="NCBI Taxonomy" id="1128664"/>
    <lineage>
        <taxon>Bacteria</taxon>
        <taxon>Bacillati</taxon>
        <taxon>Actinomycetota</taxon>
        <taxon>Actinomycetes</taxon>
        <taxon>Pseudonocardiales</taxon>
        <taxon>Pseudonocardiaceae</taxon>
        <taxon>Amycolatopsis</taxon>
    </lineage>
</organism>
<name>A0A542DNI3_AMYCI</name>
<proteinExistence type="predicted"/>
<dbReference type="Proteomes" id="UP000320876">
    <property type="component" value="Unassembled WGS sequence"/>
</dbReference>
<dbReference type="Pfam" id="PF25690">
    <property type="entry name" value="Phage_gp49"/>
    <property type="match status" value="1"/>
</dbReference>
<dbReference type="EMBL" id="VFML01000001">
    <property type="protein sequence ID" value="TQJ04658.1"/>
    <property type="molecule type" value="Genomic_DNA"/>
</dbReference>
<feature type="region of interest" description="Disordered" evidence="1">
    <location>
        <begin position="1"/>
        <end position="41"/>
    </location>
</feature>
<protein>
    <submittedName>
        <fullName evidence="2">Uncharacterized protein</fullName>
    </submittedName>
</protein>
<dbReference type="AlphaFoldDB" id="A0A542DNI3"/>
<gene>
    <name evidence="2" type="ORF">FB471_4461</name>
</gene>
<comment type="caution">
    <text evidence="2">The sequence shown here is derived from an EMBL/GenBank/DDBJ whole genome shotgun (WGS) entry which is preliminary data.</text>
</comment>